<dbReference type="Proteomes" id="UP000292702">
    <property type="component" value="Unassembled WGS sequence"/>
</dbReference>
<protein>
    <recommendedName>
        <fullName evidence="4">Tyr recombinase domain-containing protein</fullName>
    </recommendedName>
</protein>
<evidence type="ECO:0000313" key="3">
    <source>
        <dbReference type="Proteomes" id="UP000292702"/>
    </source>
</evidence>
<gene>
    <name evidence="2" type="ORF">EIP91_011335</name>
</gene>
<keyword evidence="3" id="KW-1185">Reference proteome</keyword>
<dbReference type="EMBL" id="RWJN01000723">
    <property type="protein sequence ID" value="TCD59839.1"/>
    <property type="molecule type" value="Genomic_DNA"/>
</dbReference>
<organism evidence="2 3">
    <name type="scientific">Steccherinum ochraceum</name>
    <dbReference type="NCBI Taxonomy" id="92696"/>
    <lineage>
        <taxon>Eukaryota</taxon>
        <taxon>Fungi</taxon>
        <taxon>Dikarya</taxon>
        <taxon>Basidiomycota</taxon>
        <taxon>Agaricomycotina</taxon>
        <taxon>Agaricomycetes</taxon>
        <taxon>Polyporales</taxon>
        <taxon>Steccherinaceae</taxon>
        <taxon>Steccherinum</taxon>
    </lineage>
</organism>
<dbReference type="SUPFAM" id="SSF56349">
    <property type="entry name" value="DNA breaking-rejoining enzymes"/>
    <property type="match status" value="1"/>
</dbReference>
<dbReference type="AlphaFoldDB" id="A0A4R0R7K7"/>
<dbReference type="GO" id="GO:0003677">
    <property type="term" value="F:DNA binding"/>
    <property type="evidence" value="ECO:0007669"/>
    <property type="project" value="InterPro"/>
</dbReference>
<dbReference type="Gene3D" id="1.10.443.10">
    <property type="entry name" value="Intergrase catalytic core"/>
    <property type="match status" value="1"/>
</dbReference>
<dbReference type="GO" id="GO:0006310">
    <property type="term" value="P:DNA recombination"/>
    <property type="evidence" value="ECO:0007669"/>
    <property type="project" value="UniProtKB-KW"/>
</dbReference>
<accession>A0A4R0R7K7</accession>
<name>A0A4R0R7K7_9APHY</name>
<evidence type="ECO:0008006" key="4">
    <source>
        <dbReference type="Google" id="ProtNLM"/>
    </source>
</evidence>
<proteinExistence type="predicted"/>
<sequence length="437" mass="49799">MSPAAAAEEDDIVHHDPDFNLATVTAEECDEQLVQADLEESDSYVDNIDMLMDLLSLKQFKTNESSHIGQVVSEVVHAHIKDKTRDRHSRIAKSFIDYHLQKNPKWDPRRVTEQSPQDVCEFIMQKCGDPKDGPGFQGLGMSTAVAARAALTLWFTCLQGDSERTDEWRQDTTDPNIWHGLPTRSRYVSRFMVGLGKKHAKAGKMSQSVRATLVEDIFRFHDHCLNPNQTMTERRRGIVRYCAYLLAFLMMLRVNEVLSLTFEGVENLPGERDKVYITLGARKTTTHAHTYTLFAKDDEPRLCPKRMLILLGMVYGKTIRPTGLLFRKINNSGHATKAPLTTAVLHRSLMTDLQALGYTTWALYGTHSFRRGGCQFRIKVQGWAPDAVAAWGGWSQLEAVTMYRYFYSPNDNHEYMAEYDRNYPKRVCMRLFASASA</sequence>
<dbReference type="GO" id="GO:0015074">
    <property type="term" value="P:DNA integration"/>
    <property type="evidence" value="ECO:0007669"/>
    <property type="project" value="InterPro"/>
</dbReference>
<reference evidence="2 3" key="1">
    <citation type="submission" date="2018-11" db="EMBL/GenBank/DDBJ databases">
        <title>Genome assembly of Steccherinum ochraceum LE-BIN_3174, the white-rot fungus of the Steccherinaceae family (The Residual Polyporoid clade, Polyporales, Basidiomycota).</title>
        <authorList>
            <person name="Fedorova T.V."/>
            <person name="Glazunova O.A."/>
            <person name="Landesman E.O."/>
            <person name="Moiseenko K.V."/>
            <person name="Psurtseva N.V."/>
            <person name="Savinova O.S."/>
            <person name="Shakhova N.V."/>
            <person name="Tyazhelova T.V."/>
            <person name="Vasina D.V."/>
        </authorList>
    </citation>
    <scope>NUCLEOTIDE SEQUENCE [LARGE SCALE GENOMIC DNA]</scope>
    <source>
        <strain evidence="2 3">LE-BIN_3174</strain>
    </source>
</reference>
<evidence type="ECO:0000313" key="2">
    <source>
        <dbReference type="EMBL" id="TCD59839.1"/>
    </source>
</evidence>
<dbReference type="InterPro" id="IPR013762">
    <property type="entry name" value="Integrase-like_cat_sf"/>
</dbReference>
<dbReference type="OrthoDB" id="2795280at2759"/>
<dbReference type="InterPro" id="IPR011010">
    <property type="entry name" value="DNA_brk_join_enz"/>
</dbReference>
<keyword evidence="1" id="KW-0233">DNA recombination</keyword>
<comment type="caution">
    <text evidence="2">The sequence shown here is derived from an EMBL/GenBank/DDBJ whole genome shotgun (WGS) entry which is preliminary data.</text>
</comment>
<evidence type="ECO:0000256" key="1">
    <source>
        <dbReference type="ARBA" id="ARBA00023172"/>
    </source>
</evidence>